<keyword evidence="2" id="KW-1185">Reference proteome</keyword>
<evidence type="ECO:0000313" key="1">
    <source>
        <dbReference type="EMBL" id="MBA0557337.1"/>
    </source>
</evidence>
<dbReference type="InterPro" id="IPR012677">
    <property type="entry name" value="Nucleotide-bd_a/b_plait_sf"/>
</dbReference>
<dbReference type="EMBL" id="JABEZX010000006">
    <property type="protein sequence ID" value="MBA0557337.1"/>
    <property type="molecule type" value="Genomic_DNA"/>
</dbReference>
<accession>A0A7J8LXZ2</accession>
<proteinExistence type="predicted"/>
<reference evidence="1 2" key="1">
    <citation type="journal article" date="2019" name="Genome Biol. Evol.">
        <title>Insights into the evolution of the New World diploid cottons (Gossypium, subgenus Houzingenia) based on genome sequencing.</title>
        <authorList>
            <person name="Grover C.E."/>
            <person name="Arick M.A. 2nd"/>
            <person name="Thrash A."/>
            <person name="Conover J.L."/>
            <person name="Sanders W.S."/>
            <person name="Peterson D.G."/>
            <person name="Frelichowski J.E."/>
            <person name="Scheffler J.A."/>
            <person name="Scheffler B.E."/>
            <person name="Wendel J.F."/>
        </authorList>
    </citation>
    <scope>NUCLEOTIDE SEQUENCE [LARGE SCALE GENOMIC DNA]</scope>
    <source>
        <strain evidence="1">157</strain>
        <tissue evidence="1">Leaf</tissue>
    </source>
</reference>
<sequence>MFVMVFSAFGFVHKIATFEKAAGFQALIQFTDAETASSARNALDGRSIPRYLLPGHVTSCHLRISYSAHTDLNIKFQSHRSR</sequence>
<evidence type="ECO:0000313" key="2">
    <source>
        <dbReference type="Proteomes" id="UP000593572"/>
    </source>
</evidence>
<dbReference type="GO" id="GO:0003676">
    <property type="term" value="F:nucleic acid binding"/>
    <property type="evidence" value="ECO:0007669"/>
    <property type="project" value="InterPro"/>
</dbReference>
<dbReference type="Proteomes" id="UP000593572">
    <property type="component" value="Unassembled WGS sequence"/>
</dbReference>
<evidence type="ECO:0008006" key="3">
    <source>
        <dbReference type="Google" id="ProtNLM"/>
    </source>
</evidence>
<dbReference type="Gene3D" id="3.30.70.330">
    <property type="match status" value="1"/>
</dbReference>
<comment type="caution">
    <text evidence="1">The sequence shown here is derived from an EMBL/GenBank/DDBJ whole genome shotgun (WGS) entry which is preliminary data.</text>
</comment>
<dbReference type="SUPFAM" id="SSF54928">
    <property type="entry name" value="RNA-binding domain, RBD"/>
    <property type="match status" value="1"/>
</dbReference>
<dbReference type="InterPro" id="IPR035979">
    <property type="entry name" value="RBD_domain_sf"/>
</dbReference>
<protein>
    <recommendedName>
        <fullName evidence="3">RRM domain-containing protein</fullName>
    </recommendedName>
</protein>
<name>A0A7J8LXZ2_9ROSI</name>
<dbReference type="AlphaFoldDB" id="A0A7J8LXZ2"/>
<organism evidence="1 2">
    <name type="scientific">Gossypium lobatum</name>
    <dbReference type="NCBI Taxonomy" id="34289"/>
    <lineage>
        <taxon>Eukaryota</taxon>
        <taxon>Viridiplantae</taxon>
        <taxon>Streptophyta</taxon>
        <taxon>Embryophyta</taxon>
        <taxon>Tracheophyta</taxon>
        <taxon>Spermatophyta</taxon>
        <taxon>Magnoliopsida</taxon>
        <taxon>eudicotyledons</taxon>
        <taxon>Gunneridae</taxon>
        <taxon>Pentapetalae</taxon>
        <taxon>rosids</taxon>
        <taxon>malvids</taxon>
        <taxon>Malvales</taxon>
        <taxon>Malvaceae</taxon>
        <taxon>Malvoideae</taxon>
        <taxon>Gossypium</taxon>
    </lineage>
</organism>
<dbReference type="PANTHER" id="PTHR15592">
    <property type="entry name" value="MATRIN 3/NUCLEAR PROTEIN 220-RELATED"/>
    <property type="match status" value="1"/>
</dbReference>
<gene>
    <name evidence="1" type="ORF">Golob_014412</name>
</gene>